<dbReference type="PROSITE" id="PS51832">
    <property type="entry name" value="HD_GYP"/>
    <property type="match status" value="1"/>
</dbReference>
<dbReference type="Gene3D" id="3.30.70.270">
    <property type="match status" value="1"/>
</dbReference>
<dbReference type="RefSeq" id="WP_189009135.1">
    <property type="nucleotide sequence ID" value="NZ_BMPP01000010.1"/>
</dbReference>
<dbReference type="PROSITE" id="PS50887">
    <property type="entry name" value="GGDEF"/>
    <property type="match status" value="1"/>
</dbReference>
<dbReference type="SMART" id="SM00471">
    <property type="entry name" value="HDc"/>
    <property type="match status" value="1"/>
</dbReference>
<dbReference type="InterPro" id="IPR013656">
    <property type="entry name" value="PAS_4"/>
</dbReference>
<dbReference type="SUPFAM" id="SSF55781">
    <property type="entry name" value="GAF domain-like"/>
    <property type="match status" value="4"/>
</dbReference>
<accession>A0ABQ2EY57</accession>
<comment type="caution">
    <text evidence="5">The sequence shown here is derived from an EMBL/GenBank/DDBJ whole genome shotgun (WGS) entry which is preliminary data.</text>
</comment>
<dbReference type="PANTHER" id="PTHR45228">
    <property type="entry name" value="CYCLIC DI-GMP PHOSPHODIESTERASE TM_0186-RELATED"/>
    <property type="match status" value="1"/>
</dbReference>
<evidence type="ECO:0000259" key="3">
    <source>
        <dbReference type="PROSITE" id="PS50887"/>
    </source>
</evidence>
<dbReference type="PROSITE" id="PS50113">
    <property type="entry name" value="PAC"/>
    <property type="match status" value="1"/>
</dbReference>
<dbReference type="Pfam" id="PF01590">
    <property type="entry name" value="GAF"/>
    <property type="match status" value="1"/>
</dbReference>
<dbReference type="CDD" id="cd01949">
    <property type="entry name" value="GGDEF"/>
    <property type="match status" value="1"/>
</dbReference>
<dbReference type="InterPro" id="IPR000014">
    <property type="entry name" value="PAS"/>
</dbReference>
<dbReference type="SUPFAM" id="SSF109604">
    <property type="entry name" value="HD-domain/PDEase-like"/>
    <property type="match status" value="1"/>
</dbReference>
<dbReference type="SUPFAM" id="SSF55785">
    <property type="entry name" value="PYP-like sensor domain (PAS domain)"/>
    <property type="match status" value="1"/>
</dbReference>
<feature type="domain" description="PAS" evidence="1">
    <location>
        <begin position="178"/>
        <end position="247"/>
    </location>
</feature>
<dbReference type="Gene3D" id="3.30.450.20">
    <property type="entry name" value="PAS domain"/>
    <property type="match status" value="1"/>
</dbReference>
<keyword evidence="6" id="KW-1185">Reference proteome</keyword>
<dbReference type="InterPro" id="IPR003607">
    <property type="entry name" value="HD/PDEase_dom"/>
</dbReference>
<feature type="domain" description="HD-GYP" evidence="4">
    <location>
        <begin position="995"/>
        <end position="1191"/>
    </location>
</feature>
<evidence type="ECO:0000313" key="6">
    <source>
        <dbReference type="Proteomes" id="UP000647587"/>
    </source>
</evidence>
<dbReference type="Pfam" id="PF13185">
    <property type="entry name" value="GAF_2"/>
    <property type="match status" value="3"/>
</dbReference>
<dbReference type="CDD" id="cd00077">
    <property type="entry name" value="HDc"/>
    <property type="match status" value="1"/>
</dbReference>
<dbReference type="Pfam" id="PF13487">
    <property type="entry name" value="HD_5"/>
    <property type="match status" value="1"/>
</dbReference>
<dbReference type="InterPro" id="IPR052020">
    <property type="entry name" value="Cyclic_di-GMP/3'3'-cGAMP_PDE"/>
</dbReference>
<name>A0ABQ2EY57_9DEIO</name>
<evidence type="ECO:0000259" key="4">
    <source>
        <dbReference type="PROSITE" id="PS51832"/>
    </source>
</evidence>
<dbReference type="InterPro" id="IPR000700">
    <property type="entry name" value="PAS-assoc_C"/>
</dbReference>
<organism evidence="5 6">
    <name type="scientific">Deinococcus malanensis</name>
    <dbReference type="NCBI Taxonomy" id="1706855"/>
    <lineage>
        <taxon>Bacteria</taxon>
        <taxon>Thermotogati</taxon>
        <taxon>Deinococcota</taxon>
        <taxon>Deinococci</taxon>
        <taxon>Deinococcales</taxon>
        <taxon>Deinococcaceae</taxon>
        <taxon>Deinococcus</taxon>
    </lineage>
</organism>
<evidence type="ECO:0008006" key="7">
    <source>
        <dbReference type="Google" id="ProtNLM"/>
    </source>
</evidence>
<dbReference type="InterPro" id="IPR037522">
    <property type="entry name" value="HD_GYP_dom"/>
</dbReference>
<dbReference type="CDD" id="cd00130">
    <property type="entry name" value="PAS"/>
    <property type="match status" value="1"/>
</dbReference>
<dbReference type="InterPro" id="IPR000160">
    <property type="entry name" value="GGDEF_dom"/>
</dbReference>
<sequence length="1197" mass="131856">MKEASPDHDRLLALARYVLSNTSSSQALESITQLAARFLGMPAAQLNLISEHWQHTRAQFNWSGPDLPRDLSFCTHTIELPPGELVLEILDTTRDPRFSQHPLVVSQPGLRYYAGAPLYTPDGYAIGSLCVLDTRPHAPLTSEQQLILTQLADLAVTELERERAAQALQESFQQQQAHEARLQAMMAHTSDLVIFKDSAGRILDLNPAAERVLGYQRGATGQIDLELFGEEEYIRTRASEEHVMRTGEHLRYERRIRLGGRERVFEATTFPLQLPSGEVDGVIVVARDLTEHHDLKQALQAANTELETRVQERTYALENLAYRDPLTRLSNRRAFDLTLDTALAQAERTGSAVHLVIFDLDELKAMNDRFGHARGDEFLKTFSSALGRVFHQGAVFRFGGDEFAVIFEGKPPVPLLDMAAQAVLLTREGGFLLANASFGAASSPSDAVTASDLLRLADQRMLRDKIAKRSVRHLQVPQPGSQQTAAPHTPAAALEAIRATLHLLTQEGELSDVAWKGLLEAAVVSVPGAEAGSLSLHEQNGFVYRAQVGFSDALLGMRHSVADAYAWHGAGDWRNGRARLIRGADTIREHSRMTVDSLEQREVYEQYGALHQLKANVSVPVVLGGEVVAVINLDSMSHEAAFDLAALQTAEEFAALAAALLSDYRRRGRELARQRELEVLVRVSATLRDARSPDDVETPLCLEAVELLGTEHVVYLRHLPDEDTLQLTVRGWPSETTPRTVPRDDGPLWTALHSRRQQQVRADTASADMFHLPGAELLVTPLWAGDMPLGVLVAAHSAPASFTDLEAKLIAAVASTGASALQRVRAEQGQAERVAELHLLADLARLKGALDPPAEVARRCIAAARTFLGAEYAGYLHLEHRFTVTDGYAPPAFHAAVAPLIEHSPDLEQLLDPEAPRIAASAYPQSPDAMPALVEAGVQGLVVVPVVERGQRVGLVAFVWFQPRRTLPGAAQTLAARVAELIGRVTERHAYIEDLKNTREGALLALGMSLELRDFETHGHTERVVRLSTRFAHHLDLGAEEREGLRQGAYLHDVGKLAIPDSVLLKPGKLDEHEWRLMQTHAAIGADMIERIPTIHPLARGVIRHHHERWDGRGYPDGLSGEGIPLAARVFSLVDVYDALTSERPYKRAWTPAEACEEIRRQAGTQFDPALVEVFLKLVEPLEQPPRGTDPYRKSVL</sequence>
<dbReference type="PROSITE" id="PS50112">
    <property type="entry name" value="PAS"/>
    <property type="match status" value="1"/>
</dbReference>
<dbReference type="NCBIfam" id="TIGR00229">
    <property type="entry name" value="sensory_box"/>
    <property type="match status" value="1"/>
</dbReference>
<gene>
    <name evidence="5" type="ORF">GCM10008955_25070</name>
</gene>
<dbReference type="Gene3D" id="1.10.3210.10">
    <property type="entry name" value="Hypothetical protein af1432"/>
    <property type="match status" value="1"/>
</dbReference>
<dbReference type="SMART" id="SM00065">
    <property type="entry name" value="GAF"/>
    <property type="match status" value="4"/>
</dbReference>
<feature type="domain" description="PAC" evidence="2">
    <location>
        <begin position="246"/>
        <end position="301"/>
    </location>
</feature>
<dbReference type="InterPro" id="IPR029016">
    <property type="entry name" value="GAF-like_dom_sf"/>
</dbReference>
<dbReference type="NCBIfam" id="TIGR00254">
    <property type="entry name" value="GGDEF"/>
    <property type="match status" value="1"/>
</dbReference>
<dbReference type="SMART" id="SM00267">
    <property type="entry name" value="GGDEF"/>
    <property type="match status" value="1"/>
</dbReference>
<feature type="domain" description="GGDEF" evidence="3">
    <location>
        <begin position="351"/>
        <end position="477"/>
    </location>
</feature>
<evidence type="ECO:0000259" key="1">
    <source>
        <dbReference type="PROSITE" id="PS50112"/>
    </source>
</evidence>
<reference evidence="6" key="1">
    <citation type="journal article" date="2019" name="Int. J. Syst. Evol. Microbiol.">
        <title>The Global Catalogue of Microorganisms (GCM) 10K type strain sequencing project: providing services to taxonomists for standard genome sequencing and annotation.</title>
        <authorList>
            <consortium name="The Broad Institute Genomics Platform"/>
            <consortium name="The Broad Institute Genome Sequencing Center for Infectious Disease"/>
            <person name="Wu L."/>
            <person name="Ma J."/>
        </authorList>
    </citation>
    <scope>NUCLEOTIDE SEQUENCE [LARGE SCALE GENOMIC DNA]</scope>
    <source>
        <strain evidence="6">JCM 30331</strain>
    </source>
</reference>
<evidence type="ECO:0000259" key="2">
    <source>
        <dbReference type="PROSITE" id="PS50113"/>
    </source>
</evidence>
<dbReference type="PANTHER" id="PTHR45228:SF8">
    <property type="entry name" value="TWO-COMPONENT RESPONSE REGULATOR-RELATED"/>
    <property type="match status" value="1"/>
</dbReference>
<evidence type="ECO:0000313" key="5">
    <source>
        <dbReference type="EMBL" id="GGK30289.1"/>
    </source>
</evidence>
<dbReference type="InterPro" id="IPR003018">
    <property type="entry name" value="GAF"/>
</dbReference>
<dbReference type="Gene3D" id="3.30.450.40">
    <property type="match status" value="4"/>
</dbReference>
<dbReference type="InterPro" id="IPR029787">
    <property type="entry name" value="Nucleotide_cyclase"/>
</dbReference>
<dbReference type="SMART" id="SM00091">
    <property type="entry name" value="PAS"/>
    <property type="match status" value="1"/>
</dbReference>
<dbReference type="InterPro" id="IPR035965">
    <property type="entry name" value="PAS-like_dom_sf"/>
</dbReference>
<dbReference type="Pfam" id="PF08448">
    <property type="entry name" value="PAS_4"/>
    <property type="match status" value="1"/>
</dbReference>
<proteinExistence type="predicted"/>
<dbReference type="EMBL" id="BMPP01000010">
    <property type="protein sequence ID" value="GGK30289.1"/>
    <property type="molecule type" value="Genomic_DNA"/>
</dbReference>
<dbReference type="SUPFAM" id="SSF55073">
    <property type="entry name" value="Nucleotide cyclase"/>
    <property type="match status" value="1"/>
</dbReference>
<dbReference type="Pfam" id="PF00990">
    <property type="entry name" value="GGDEF"/>
    <property type="match status" value="1"/>
</dbReference>
<protein>
    <recommendedName>
        <fullName evidence="7">Diguanylate cyclase</fullName>
    </recommendedName>
</protein>
<dbReference type="InterPro" id="IPR043128">
    <property type="entry name" value="Rev_trsase/Diguanyl_cyclase"/>
</dbReference>
<dbReference type="Proteomes" id="UP000647587">
    <property type="component" value="Unassembled WGS sequence"/>
</dbReference>